<dbReference type="InterPro" id="IPR011010">
    <property type="entry name" value="DNA_brk_join_enz"/>
</dbReference>
<sequence length="107" mass="12209">MFTNPVTGTWQGRRIVHARTAARKNGMAKTLRDHDLRHTHVAWLLTDRIALLAVSRRLGRELIGITADIHGHLLPEGEDAIRMVPVNRRAAPSPTRAARVRRRLWTR</sequence>
<dbReference type="EMBL" id="JBHSJB010000033">
    <property type="protein sequence ID" value="MFC5058690.1"/>
    <property type="molecule type" value="Genomic_DNA"/>
</dbReference>
<dbReference type="Proteomes" id="UP001595833">
    <property type="component" value="Unassembled WGS sequence"/>
</dbReference>
<reference evidence="3" key="1">
    <citation type="journal article" date="2019" name="Int. J. Syst. Evol. Microbiol.">
        <title>The Global Catalogue of Microorganisms (GCM) 10K type strain sequencing project: providing services to taxonomists for standard genome sequencing and annotation.</title>
        <authorList>
            <consortium name="The Broad Institute Genomics Platform"/>
            <consortium name="The Broad Institute Genome Sequencing Center for Infectious Disease"/>
            <person name="Wu L."/>
            <person name="Ma J."/>
        </authorList>
    </citation>
    <scope>NUCLEOTIDE SEQUENCE [LARGE SCALE GENOMIC DNA]</scope>
    <source>
        <strain evidence="3">KCTC 12848</strain>
    </source>
</reference>
<organism evidence="2 3">
    <name type="scientific">Saccharothrix xinjiangensis</name>
    <dbReference type="NCBI Taxonomy" id="204798"/>
    <lineage>
        <taxon>Bacteria</taxon>
        <taxon>Bacillati</taxon>
        <taxon>Actinomycetota</taxon>
        <taxon>Actinomycetes</taxon>
        <taxon>Pseudonocardiales</taxon>
        <taxon>Pseudonocardiaceae</taxon>
        <taxon>Saccharothrix</taxon>
    </lineage>
</organism>
<dbReference type="RefSeq" id="WP_344038747.1">
    <property type="nucleotide sequence ID" value="NZ_BAAAKE010000013.1"/>
</dbReference>
<dbReference type="InterPro" id="IPR013762">
    <property type="entry name" value="Integrase-like_cat_sf"/>
</dbReference>
<evidence type="ECO:0008006" key="4">
    <source>
        <dbReference type="Google" id="ProtNLM"/>
    </source>
</evidence>
<keyword evidence="1" id="KW-0233">DNA recombination</keyword>
<comment type="caution">
    <text evidence="2">The sequence shown here is derived from an EMBL/GenBank/DDBJ whole genome shotgun (WGS) entry which is preliminary data.</text>
</comment>
<gene>
    <name evidence="2" type="ORF">ACFPFM_33695</name>
</gene>
<evidence type="ECO:0000313" key="2">
    <source>
        <dbReference type="EMBL" id="MFC5058690.1"/>
    </source>
</evidence>
<accession>A0ABV9YAR6</accession>
<protein>
    <recommendedName>
        <fullName evidence="4">Phage integrase family protein</fullName>
    </recommendedName>
</protein>
<evidence type="ECO:0000256" key="1">
    <source>
        <dbReference type="ARBA" id="ARBA00023172"/>
    </source>
</evidence>
<name>A0ABV9YAR6_9PSEU</name>
<proteinExistence type="predicted"/>
<dbReference type="SUPFAM" id="SSF56349">
    <property type="entry name" value="DNA breaking-rejoining enzymes"/>
    <property type="match status" value="1"/>
</dbReference>
<dbReference type="Gene3D" id="1.10.443.10">
    <property type="entry name" value="Intergrase catalytic core"/>
    <property type="match status" value="1"/>
</dbReference>
<evidence type="ECO:0000313" key="3">
    <source>
        <dbReference type="Proteomes" id="UP001595833"/>
    </source>
</evidence>
<keyword evidence="3" id="KW-1185">Reference proteome</keyword>